<evidence type="ECO:0000256" key="3">
    <source>
        <dbReference type="ARBA" id="ARBA00022670"/>
    </source>
</evidence>
<organism evidence="13 14">
    <name type="scientific">Microvirga subterranea</name>
    <dbReference type="NCBI Taxonomy" id="186651"/>
    <lineage>
        <taxon>Bacteria</taxon>
        <taxon>Pseudomonadati</taxon>
        <taxon>Pseudomonadota</taxon>
        <taxon>Alphaproteobacteria</taxon>
        <taxon>Hyphomicrobiales</taxon>
        <taxon>Methylobacteriaceae</taxon>
        <taxon>Microvirga</taxon>
    </lineage>
</organism>
<keyword evidence="8" id="KW-0482">Metalloprotease</keyword>
<dbReference type="GO" id="GO:0006508">
    <property type="term" value="P:proteolysis"/>
    <property type="evidence" value="ECO:0007669"/>
    <property type="project" value="UniProtKB-KW"/>
</dbReference>
<dbReference type="GO" id="GO:0046872">
    <property type="term" value="F:metal ion binding"/>
    <property type="evidence" value="ECO:0007669"/>
    <property type="project" value="UniProtKB-KW"/>
</dbReference>
<keyword evidence="6" id="KW-0378">Hydrolase</keyword>
<evidence type="ECO:0000256" key="2">
    <source>
        <dbReference type="ARBA" id="ARBA00004776"/>
    </source>
</evidence>
<comment type="cofactor">
    <cofactor evidence="1">
        <name>Zn(2+)</name>
        <dbReference type="ChEBI" id="CHEBI:29105"/>
    </cofactor>
</comment>
<dbReference type="GO" id="GO:0008237">
    <property type="term" value="F:metallopeptidase activity"/>
    <property type="evidence" value="ECO:0007669"/>
    <property type="project" value="UniProtKB-KW"/>
</dbReference>
<keyword evidence="14" id="KW-1185">Reference proteome</keyword>
<evidence type="ECO:0000256" key="7">
    <source>
        <dbReference type="ARBA" id="ARBA00022833"/>
    </source>
</evidence>
<keyword evidence="4" id="KW-0479">Metal-binding</keyword>
<dbReference type="EMBL" id="QQBB01000004">
    <property type="protein sequence ID" value="RDI59577.1"/>
    <property type="molecule type" value="Genomic_DNA"/>
</dbReference>
<dbReference type="GO" id="GO:0071555">
    <property type="term" value="P:cell wall organization"/>
    <property type="evidence" value="ECO:0007669"/>
    <property type="project" value="UniProtKB-KW"/>
</dbReference>
<dbReference type="Proteomes" id="UP000254925">
    <property type="component" value="Unassembled WGS sequence"/>
</dbReference>
<evidence type="ECO:0000256" key="8">
    <source>
        <dbReference type="ARBA" id="ARBA00023049"/>
    </source>
</evidence>
<accession>A0A370HMB7</accession>
<comment type="pathway">
    <text evidence="2">Cell wall biogenesis; cell wall polysaccharide biosynthesis.</text>
</comment>
<reference evidence="13 14" key="1">
    <citation type="submission" date="2018-07" db="EMBL/GenBank/DDBJ databases">
        <title>Genomic Encyclopedia of Type Strains, Phase IV (KMG-IV): sequencing the most valuable type-strain genomes for metagenomic binning, comparative biology and taxonomic classification.</title>
        <authorList>
            <person name="Goeker M."/>
        </authorList>
    </citation>
    <scope>NUCLEOTIDE SEQUENCE [LARGE SCALE GENOMIC DNA]</scope>
    <source>
        <strain evidence="13 14">DSM 14364</strain>
    </source>
</reference>
<dbReference type="PANTHER" id="PTHR37425">
    <property type="match status" value="1"/>
</dbReference>
<protein>
    <recommendedName>
        <fullName evidence="11">Murein endopeptidase K</fullName>
    </recommendedName>
</protein>
<keyword evidence="9" id="KW-0961">Cell wall biogenesis/degradation</keyword>
<dbReference type="CDD" id="cd14844">
    <property type="entry name" value="Zn-DD-carboxypeptidase_like"/>
    <property type="match status" value="1"/>
</dbReference>
<gene>
    <name evidence="13" type="ORF">DES45_104497</name>
</gene>
<evidence type="ECO:0000256" key="5">
    <source>
        <dbReference type="ARBA" id="ARBA00022729"/>
    </source>
</evidence>
<evidence type="ECO:0000256" key="10">
    <source>
        <dbReference type="ARBA" id="ARBA00093448"/>
    </source>
</evidence>
<dbReference type="InterPro" id="IPR009045">
    <property type="entry name" value="Zn_M74/Hedgehog-like"/>
</dbReference>
<evidence type="ECO:0000256" key="9">
    <source>
        <dbReference type="ARBA" id="ARBA00023316"/>
    </source>
</evidence>
<name>A0A370HMB7_9HYPH</name>
<dbReference type="AlphaFoldDB" id="A0A370HMB7"/>
<dbReference type="SUPFAM" id="SSF55166">
    <property type="entry name" value="Hedgehog/DD-peptidase"/>
    <property type="match status" value="1"/>
</dbReference>
<evidence type="ECO:0000256" key="1">
    <source>
        <dbReference type="ARBA" id="ARBA00001947"/>
    </source>
</evidence>
<dbReference type="PANTHER" id="PTHR37425:SF1">
    <property type="entry name" value="OUTER MEMBRANE PROTEIN"/>
    <property type="match status" value="1"/>
</dbReference>
<feature type="region of interest" description="Disordered" evidence="12">
    <location>
        <begin position="254"/>
        <end position="300"/>
    </location>
</feature>
<dbReference type="Pfam" id="PF05951">
    <property type="entry name" value="Peptidase_M15_2"/>
    <property type="match status" value="1"/>
</dbReference>
<keyword evidence="5" id="KW-0732">Signal</keyword>
<dbReference type="Gene3D" id="3.30.1380.10">
    <property type="match status" value="1"/>
</dbReference>
<evidence type="ECO:0000256" key="4">
    <source>
        <dbReference type="ARBA" id="ARBA00022723"/>
    </source>
</evidence>
<evidence type="ECO:0000256" key="6">
    <source>
        <dbReference type="ARBA" id="ARBA00022801"/>
    </source>
</evidence>
<comment type="similarity">
    <text evidence="10">Belongs to the peptidase M15 family.</text>
</comment>
<evidence type="ECO:0000256" key="12">
    <source>
        <dbReference type="SAM" id="MobiDB-lite"/>
    </source>
</evidence>
<evidence type="ECO:0000313" key="14">
    <source>
        <dbReference type="Proteomes" id="UP000254925"/>
    </source>
</evidence>
<comment type="caution">
    <text evidence="13">The sequence shown here is derived from an EMBL/GenBank/DDBJ whole genome shotgun (WGS) entry which is preliminary data.</text>
</comment>
<proteinExistence type="inferred from homology"/>
<keyword evidence="7" id="KW-0862">Zinc</keyword>
<evidence type="ECO:0000256" key="11">
    <source>
        <dbReference type="ARBA" id="ARBA00093666"/>
    </source>
</evidence>
<keyword evidence="3" id="KW-0645">Protease</keyword>
<dbReference type="InterPro" id="IPR010275">
    <property type="entry name" value="MepK"/>
</dbReference>
<sequence>MSSASFGCDVSRFPFLRLALCTTTSAITFLAATVGTQDAIANGDTRSLTFFHTHTRESATVTYRRNGRYDERALEQLNWFLRDWRVGEPTKMDPRLFDIIWEVYQEAGSQEPINIISAYRSPQTNGMLRRRSSGVSEHSQHMLGKAMDIRLPDVDTGRLRAIAMSMQYGGVGYYSSSQFVHVDTGNVRAWPRMSQDQLVRLFPDGKTLHLPPSGKPLARYEEAKAEILPRNAALAAQASAGGGSLGGIMTALFGRKAPPQPAPSEQPAETAPIQVASASPESLEKVLPPAPLPPQRPKDLLPGIASGEPVQVGPASTEVAVAGFVATPAVPAEPILGFDETAAVRAIFDPRMTAAAVGFTPGFSSGLDSASFSGPAVKPLPLVRQAQLDL</sequence>
<evidence type="ECO:0000313" key="13">
    <source>
        <dbReference type="EMBL" id="RDI59577.1"/>
    </source>
</evidence>